<dbReference type="PROSITE" id="PS50071">
    <property type="entry name" value="HOMEOBOX_2"/>
    <property type="match status" value="1"/>
</dbReference>
<feature type="compositionally biased region" description="Basic and acidic residues" evidence="11">
    <location>
        <begin position="16"/>
        <end position="25"/>
    </location>
</feature>
<dbReference type="SUPFAM" id="SSF46689">
    <property type="entry name" value="Homeodomain-like"/>
    <property type="match status" value="1"/>
</dbReference>
<dbReference type="InterPro" id="IPR009057">
    <property type="entry name" value="Homeodomain-like_sf"/>
</dbReference>
<keyword evidence="6" id="KW-0804">Transcription</keyword>
<gene>
    <name evidence="13" type="ORF">DPMN_166248</name>
</gene>
<keyword evidence="3" id="KW-0805">Transcription regulation</keyword>
<dbReference type="GO" id="GO:0000977">
    <property type="term" value="F:RNA polymerase II transcription regulatory region sequence-specific DNA binding"/>
    <property type="evidence" value="ECO:0007669"/>
    <property type="project" value="TreeGrafter"/>
</dbReference>
<evidence type="ECO:0000256" key="8">
    <source>
        <dbReference type="ARBA" id="ARBA00038165"/>
    </source>
</evidence>
<keyword evidence="5 9" id="KW-0371">Homeobox</keyword>
<evidence type="ECO:0000256" key="6">
    <source>
        <dbReference type="ARBA" id="ARBA00023163"/>
    </source>
</evidence>
<dbReference type="InterPro" id="IPR051300">
    <property type="entry name" value="HMX_Homeobox_TF"/>
</dbReference>
<feature type="DNA-binding region" description="Homeobox" evidence="9">
    <location>
        <begin position="65"/>
        <end position="124"/>
    </location>
</feature>
<dbReference type="Pfam" id="PF00046">
    <property type="entry name" value="Homeodomain"/>
    <property type="match status" value="1"/>
</dbReference>
<evidence type="ECO:0000256" key="2">
    <source>
        <dbReference type="ARBA" id="ARBA00022473"/>
    </source>
</evidence>
<evidence type="ECO:0000256" key="10">
    <source>
        <dbReference type="RuleBase" id="RU000682"/>
    </source>
</evidence>
<dbReference type="AlphaFoldDB" id="A0A9D4F284"/>
<dbReference type="FunFam" id="1.10.10.60:FF:000053">
    <property type="entry name" value="H6 family homeobox 2"/>
    <property type="match status" value="1"/>
</dbReference>
<dbReference type="InterPro" id="IPR017970">
    <property type="entry name" value="Homeobox_CS"/>
</dbReference>
<keyword evidence="4 9" id="KW-0238">DNA-binding</keyword>
<evidence type="ECO:0000313" key="13">
    <source>
        <dbReference type="EMBL" id="KAH3788117.1"/>
    </source>
</evidence>
<keyword evidence="14" id="KW-1185">Reference proteome</keyword>
<dbReference type="OrthoDB" id="6159439at2759"/>
<reference evidence="13" key="2">
    <citation type="submission" date="2020-11" db="EMBL/GenBank/DDBJ databases">
        <authorList>
            <person name="McCartney M.A."/>
            <person name="Auch B."/>
            <person name="Kono T."/>
            <person name="Mallez S."/>
            <person name="Becker A."/>
            <person name="Gohl D.M."/>
            <person name="Silverstein K.A.T."/>
            <person name="Koren S."/>
            <person name="Bechman K.B."/>
            <person name="Herman A."/>
            <person name="Abrahante J.E."/>
            <person name="Garbe J."/>
        </authorList>
    </citation>
    <scope>NUCLEOTIDE SEQUENCE</scope>
    <source>
        <strain evidence="13">Duluth1</strain>
        <tissue evidence="13">Whole animal</tissue>
    </source>
</reference>
<evidence type="ECO:0000256" key="7">
    <source>
        <dbReference type="ARBA" id="ARBA00023242"/>
    </source>
</evidence>
<accession>A0A9D4F284</accession>
<sequence>MESPERSTQKTYEFTKPSEEHDVNDSNRSSPEPKMNFGATGHSDKSLDSLGESYHQSPSPFKSKKKKSRTVFSRSQIYQLEAAFDMKRYLSSAERAGLASSLKLSETQIKIWFQNRRNKWKRQINGEMDEIPISPSFAASYLQNTLCQSSLSGLNHVTDVRTSLMRSSLPQQVAYYSNPYATDTVSHAYL</sequence>
<dbReference type="SMART" id="SM00389">
    <property type="entry name" value="HOX"/>
    <property type="match status" value="1"/>
</dbReference>
<dbReference type="PROSITE" id="PS00027">
    <property type="entry name" value="HOMEOBOX_1"/>
    <property type="match status" value="1"/>
</dbReference>
<comment type="caution">
    <text evidence="13">The sequence shown here is derived from an EMBL/GenBank/DDBJ whole genome shotgun (WGS) entry which is preliminary data.</text>
</comment>
<evidence type="ECO:0000313" key="14">
    <source>
        <dbReference type="Proteomes" id="UP000828390"/>
    </source>
</evidence>
<dbReference type="PANTHER" id="PTHR46110">
    <property type="entry name" value="HOMEOBOX PROTEIN HMX"/>
    <property type="match status" value="1"/>
</dbReference>
<feature type="domain" description="Homeobox" evidence="12">
    <location>
        <begin position="63"/>
        <end position="123"/>
    </location>
</feature>
<evidence type="ECO:0000256" key="5">
    <source>
        <dbReference type="ARBA" id="ARBA00023155"/>
    </source>
</evidence>
<dbReference type="InterPro" id="IPR001356">
    <property type="entry name" value="HD"/>
</dbReference>
<comment type="subcellular location">
    <subcellularLocation>
        <location evidence="1 9 10">Nucleus</location>
    </subcellularLocation>
</comment>
<name>A0A9D4F284_DREPO</name>
<proteinExistence type="inferred from homology"/>
<evidence type="ECO:0000256" key="4">
    <source>
        <dbReference type="ARBA" id="ARBA00023125"/>
    </source>
</evidence>
<dbReference type="GO" id="GO:0000981">
    <property type="term" value="F:DNA-binding transcription factor activity, RNA polymerase II-specific"/>
    <property type="evidence" value="ECO:0007669"/>
    <property type="project" value="InterPro"/>
</dbReference>
<reference evidence="13" key="1">
    <citation type="journal article" date="2019" name="bioRxiv">
        <title>The Genome of the Zebra Mussel, Dreissena polymorpha: A Resource for Invasive Species Research.</title>
        <authorList>
            <person name="McCartney M.A."/>
            <person name="Auch B."/>
            <person name="Kono T."/>
            <person name="Mallez S."/>
            <person name="Zhang Y."/>
            <person name="Obille A."/>
            <person name="Becker A."/>
            <person name="Abrahante J.E."/>
            <person name="Garbe J."/>
            <person name="Badalamenti J.P."/>
            <person name="Herman A."/>
            <person name="Mangelson H."/>
            <person name="Liachko I."/>
            <person name="Sullivan S."/>
            <person name="Sone E.D."/>
            <person name="Koren S."/>
            <person name="Silverstein K.A.T."/>
            <person name="Beckman K.B."/>
            <person name="Gohl D.M."/>
        </authorList>
    </citation>
    <scope>NUCLEOTIDE SEQUENCE</scope>
    <source>
        <strain evidence="13">Duluth1</strain>
        <tissue evidence="13">Whole animal</tissue>
    </source>
</reference>
<dbReference type="Proteomes" id="UP000828390">
    <property type="component" value="Unassembled WGS sequence"/>
</dbReference>
<dbReference type="EMBL" id="JAIWYP010000008">
    <property type="protein sequence ID" value="KAH3788117.1"/>
    <property type="molecule type" value="Genomic_DNA"/>
</dbReference>
<keyword evidence="7 9" id="KW-0539">Nucleus</keyword>
<keyword evidence="2" id="KW-0217">Developmental protein</keyword>
<dbReference type="CDD" id="cd00086">
    <property type="entry name" value="homeodomain"/>
    <property type="match status" value="1"/>
</dbReference>
<dbReference type="Gene3D" id="1.10.10.60">
    <property type="entry name" value="Homeodomain-like"/>
    <property type="match status" value="1"/>
</dbReference>
<dbReference type="InterPro" id="IPR020479">
    <property type="entry name" value="HD_metazoa"/>
</dbReference>
<protein>
    <recommendedName>
        <fullName evidence="12">Homeobox domain-containing protein</fullName>
    </recommendedName>
</protein>
<dbReference type="GO" id="GO:0005634">
    <property type="term" value="C:nucleus"/>
    <property type="evidence" value="ECO:0007669"/>
    <property type="project" value="UniProtKB-SubCell"/>
</dbReference>
<evidence type="ECO:0000256" key="11">
    <source>
        <dbReference type="SAM" id="MobiDB-lite"/>
    </source>
</evidence>
<organism evidence="13 14">
    <name type="scientific">Dreissena polymorpha</name>
    <name type="common">Zebra mussel</name>
    <name type="synonym">Mytilus polymorpha</name>
    <dbReference type="NCBI Taxonomy" id="45954"/>
    <lineage>
        <taxon>Eukaryota</taxon>
        <taxon>Metazoa</taxon>
        <taxon>Spiralia</taxon>
        <taxon>Lophotrochozoa</taxon>
        <taxon>Mollusca</taxon>
        <taxon>Bivalvia</taxon>
        <taxon>Autobranchia</taxon>
        <taxon>Heteroconchia</taxon>
        <taxon>Euheterodonta</taxon>
        <taxon>Imparidentia</taxon>
        <taxon>Neoheterodontei</taxon>
        <taxon>Myida</taxon>
        <taxon>Dreissenoidea</taxon>
        <taxon>Dreissenidae</taxon>
        <taxon>Dreissena</taxon>
    </lineage>
</organism>
<dbReference type="PANTHER" id="PTHR46110:SF3">
    <property type="entry name" value="HOMEOBOX PROTEIN HMX"/>
    <property type="match status" value="1"/>
</dbReference>
<feature type="region of interest" description="Disordered" evidence="11">
    <location>
        <begin position="1"/>
        <end position="68"/>
    </location>
</feature>
<evidence type="ECO:0000259" key="12">
    <source>
        <dbReference type="PROSITE" id="PS50071"/>
    </source>
</evidence>
<evidence type="ECO:0000256" key="3">
    <source>
        <dbReference type="ARBA" id="ARBA00023015"/>
    </source>
</evidence>
<evidence type="ECO:0000256" key="9">
    <source>
        <dbReference type="PROSITE-ProRule" id="PRU00108"/>
    </source>
</evidence>
<dbReference type="PRINTS" id="PR00024">
    <property type="entry name" value="HOMEOBOX"/>
</dbReference>
<evidence type="ECO:0000256" key="1">
    <source>
        <dbReference type="ARBA" id="ARBA00004123"/>
    </source>
</evidence>
<comment type="similarity">
    <text evidence="8">Belongs to the HMX homeobox family.</text>
</comment>